<dbReference type="Pfam" id="PF00679">
    <property type="entry name" value="EFG_C"/>
    <property type="match status" value="1"/>
</dbReference>
<organism evidence="4">
    <name type="scientific">marine metagenome</name>
    <dbReference type="NCBI Taxonomy" id="408172"/>
    <lineage>
        <taxon>unclassified sequences</taxon>
        <taxon>metagenomes</taxon>
        <taxon>ecological metagenomes</taxon>
    </lineage>
</organism>
<dbReference type="GO" id="GO:0005525">
    <property type="term" value="F:GTP binding"/>
    <property type="evidence" value="ECO:0007669"/>
    <property type="project" value="InterPro"/>
</dbReference>
<name>A0A382J2V2_9ZZZZ</name>
<dbReference type="GO" id="GO:0043022">
    <property type="term" value="F:ribosome binding"/>
    <property type="evidence" value="ECO:0007669"/>
    <property type="project" value="TreeGrafter"/>
</dbReference>
<dbReference type="InterPro" id="IPR047042">
    <property type="entry name" value="BipA_II"/>
</dbReference>
<dbReference type="Pfam" id="PF03144">
    <property type="entry name" value="GTP_EFTU_D2"/>
    <property type="match status" value="1"/>
</dbReference>
<dbReference type="AlphaFoldDB" id="A0A382J2V2"/>
<dbReference type="InterPro" id="IPR006297">
    <property type="entry name" value="EF-4"/>
</dbReference>
<dbReference type="PANTHER" id="PTHR43512">
    <property type="entry name" value="TRANSLATION FACTOR GUF1-RELATED"/>
    <property type="match status" value="1"/>
</dbReference>
<dbReference type="GO" id="GO:0045727">
    <property type="term" value="P:positive regulation of translation"/>
    <property type="evidence" value="ECO:0007669"/>
    <property type="project" value="TreeGrafter"/>
</dbReference>
<dbReference type="InterPro" id="IPR004161">
    <property type="entry name" value="EFTu-like_2"/>
</dbReference>
<evidence type="ECO:0000259" key="1">
    <source>
        <dbReference type="Pfam" id="PF00679"/>
    </source>
</evidence>
<dbReference type="InterPro" id="IPR048876">
    <property type="entry name" value="BipA_C"/>
</dbReference>
<feature type="domain" description="TypA/BipA C-terminal" evidence="3">
    <location>
        <begin position="299"/>
        <end position="352"/>
    </location>
</feature>
<evidence type="ECO:0008006" key="5">
    <source>
        <dbReference type="Google" id="ProtNLM"/>
    </source>
</evidence>
<dbReference type="EMBL" id="UINC01070899">
    <property type="protein sequence ID" value="SVC05403.1"/>
    <property type="molecule type" value="Genomic_DNA"/>
</dbReference>
<dbReference type="Pfam" id="PF21018">
    <property type="entry name" value="BipA_C"/>
    <property type="match status" value="1"/>
</dbReference>
<gene>
    <name evidence="4" type="ORF">METZ01_LOCUS258257</name>
</gene>
<proteinExistence type="predicted"/>
<dbReference type="Gene3D" id="2.40.50.250">
    <property type="entry name" value="bipa protein"/>
    <property type="match status" value="1"/>
</dbReference>
<dbReference type="InterPro" id="IPR042116">
    <property type="entry name" value="TypA/BipA_C"/>
</dbReference>
<feature type="non-terminal residue" evidence="4">
    <location>
        <position position="1"/>
    </location>
</feature>
<evidence type="ECO:0000259" key="2">
    <source>
        <dbReference type="Pfam" id="PF03144"/>
    </source>
</evidence>
<protein>
    <recommendedName>
        <fullName evidence="5">Elongation factor EFG domain-containing protein</fullName>
    </recommendedName>
</protein>
<dbReference type="SUPFAM" id="SSF50447">
    <property type="entry name" value="Translation proteins"/>
    <property type="match status" value="1"/>
</dbReference>
<feature type="domain" description="Translation elongation factor EFTu-like" evidence="2">
    <location>
        <begin position="35"/>
        <end position="105"/>
    </location>
</feature>
<dbReference type="Gene3D" id="3.30.70.870">
    <property type="entry name" value="Elongation Factor G (Translational Gtpase), domain 3"/>
    <property type="match status" value="1"/>
</dbReference>
<dbReference type="Gene3D" id="3.30.70.240">
    <property type="match status" value="1"/>
</dbReference>
<dbReference type="SUPFAM" id="SSF54980">
    <property type="entry name" value="EF-G C-terminal domain-like"/>
    <property type="match status" value="2"/>
</dbReference>
<dbReference type="CDD" id="cd03710">
    <property type="entry name" value="BipA_TypA_C"/>
    <property type="match status" value="1"/>
</dbReference>
<dbReference type="InterPro" id="IPR035651">
    <property type="entry name" value="BipA_V"/>
</dbReference>
<feature type="non-terminal residue" evidence="4">
    <location>
        <position position="352"/>
    </location>
</feature>
<dbReference type="InterPro" id="IPR035647">
    <property type="entry name" value="EFG_III/V"/>
</dbReference>
<dbReference type="InterPro" id="IPR000640">
    <property type="entry name" value="EFG_V-like"/>
</dbReference>
<dbReference type="CDD" id="cd03691">
    <property type="entry name" value="BipA_TypA_II"/>
    <property type="match status" value="1"/>
</dbReference>
<evidence type="ECO:0000313" key="4">
    <source>
        <dbReference type="EMBL" id="SVC05403.1"/>
    </source>
</evidence>
<accession>A0A382J2V2</accession>
<dbReference type="Gene3D" id="2.40.30.10">
    <property type="entry name" value="Translation factors"/>
    <property type="match status" value="1"/>
</dbReference>
<reference evidence="4" key="1">
    <citation type="submission" date="2018-05" db="EMBL/GenBank/DDBJ databases">
        <authorList>
            <person name="Lanie J.A."/>
            <person name="Ng W.-L."/>
            <person name="Kazmierczak K.M."/>
            <person name="Andrzejewski T.M."/>
            <person name="Davidsen T.M."/>
            <person name="Wayne K.J."/>
            <person name="Tettelin H."/>
            <person name="Glass J.I."/>
            <person name="Rusch D."/>
            <person name="Podicherti R."/>
            <person name="Tsui H.-C.T."/>
            <person name="Winkler M.E."/>
        </authorList>
    </citation>
    <scope>NUCLEOTIDE SEQUENCE</scope>
</reference>
<evidence type="ECO:0000259" key="3">
    <source>
        <dbReference type="Pfam" id="PF21018"/>
    </source>
</evidence>
<feature type="domain" description="Elongation factor EFG" evidence="1">
    <location>
        <begin position="213"/>
        <end position="295"/>
    </location>
</feature>
<dbReference type="InterPro" id="IPR009000">
    <property type="entry name" value="Transl_B-barrel_sf"/>
</dbReference>
<dbReference type="FunFam" id="3.30.70.240:FF:000002">
    <property type="entry name" value="GTP-binding protein TypA"/>
    <property type="match status" value="1"/>
</dbReference>
<sequence>LLFETILSTIPAPAIEEGGEFKMLVSNIDWSDYVGRIAIGKILSGSAVIGDAVWRLHSNKAPQRGKISKVFEYTALSTQETSEGVAGNIVGISGFEDVDIGETIAGNEEIEPIPFVEIDPPTVMMSFSVNDGPFAGLEGDRVTSREIRERLVREARTNISIKLEDTDNAVEFKVSARGAMQVAVVVEEMRREGFELLVSRPTVIKKQINGKWHEPFETVYLEIPDGDVGGCMQALANRKGLVENMSSKNDRTSLEVTIPTRGLIGFEFELLNLTSGEGIMSHLFKEYRPDSGDIRTRRTGTLVSLEKGECMTYSLNNIETRGKLFIGPGDQVYPGMVVGENPRTEDLPVNPT</sequence>
<dbReference type="PANTHER" id="PTHR43512:SF4">
    <property type="entry name" value="TRANSLATION FACTOR GUF1 HOMOLOG, CHLOROPLASTIC"/>
    <property type="match status" value="1"/>
</dbReference>